<name>A0AAN6NEH1_9PEZI</name>
<comment type="caution">
    <text evidence="2">The sequence shown here is derived from an EMBL/GenBank/DDBJ whole genome shotgun (WGS) entry which is preliminary data.</text>
</comment>
<dbReference type="EMBL" id="MU853775">
    <property type="protein sequence ID" value="KAK3942237.1"/>
    <property type="molecule type" value="Genomic_DNA"/>
</dbReference>
<dbReference type="PANTHER" id="PTHR33606">
    <property type="entry name" value="PROTEIN YCII"/>
    <property type="match status" value="1"/>
</dbReference>
<dbReference type="PANTHER" id="PTHR33606:SF3">
    <property type="entry name" value="PROTEIN YCII"/>
    <property type="match status" value="1"/>
</dbReference>
<dbReference type="Gene3D" id="3.30.70.1060">
    <property type="entry name" value="Dimeric alpha+beta barrel"/>
    <property type="match status" value="1"/>
</dbReference>
<evidence type="ECO:0000313" key="2">
    <source>
        <dbReference type="EMBL" id="KAK3942237.1"/>
    </source>
</evidence>
<accession>A0AAN6NEH1</accession>
<keyword evidence="3" id="KW-1185">Reference proteome</keyword>
<feature type="domain" description="YCII-related" evidence="1">
    <location>
        <begin position="46"/>
        <end position="132"/>
    </location>
</feature>
<reference evidence="3" key="1">
    <citation type="journal article" date="2023" name="Mol. Phylogenet. Evol.">
        <title>Genome-scale phylogeny and comparative genomics of the fungal order Sordariales.</title>
        <authorList>
            <person name="Hensen N."/>
            <person name="Bonometti L."/>
            <person name="Westerberg I."/>
            <person name="Brannstrom I.O."/>
            <person name="Guillou S."/>
            <person name="Cros-Aarteil S."/>
            <person name="Calhoun S."/>
            <person name="Haridas S."/>
            <person name="Kuo A."/>
            <person name="Mondo S."/>
            <person name="Pangilinan J."/>
            <person name="Riley R."/>
            <person name="LaButti K."/>
            <person name="Andreopoulos B."/>
            <person name="Lipzen A."/>
            <person name="Chen C."/>
            <person name="Yan M."/>
            <person name="Daum C."/>
            <person name="Ng V."/>
            <person name="Clum A."/>
            <person name="Steindorff A."/>
            <person name="Ohm R.A."/>
            <person name="Martin F."/>
            <person name="Silar P."/>
            <person name="Natvig D.O."/>
            <person name="Lalanne C."/>
            <person name="Gautier V."/>
            <person name="Ament-Velasquez S.L."/>
            <person name="Kruys A."/>
            <person name="Hutchinson M.I."/>
            <person name="Powell A.J."/>
            <person name="Barry K."/>
            <person name="Miller A.N."/>
            <person name="Grigoriev I.V."/>
            <person name="Debuchy R."/>
            <person name="Gladieux P."/>
            <person name="Hiltunen Thoren M."/>
            <person name="Johannesson H."/>
        </authorList>
    </citation>
    <scope>NUCLEOTIDE SEQUENCE [LARGE SCALE GENOMIC DNA]</scope>
    <source>
        <strain evidence="3">CBS 340.73</strain>
    </source>
</reference>
<sequence length="149" mass="16596">MASTLRSFTRTSLRLPTSSPLNTSRSIPRSYISARTMASTGRKFEWLVVIPDLPGTLQKRIEVRPEHFAGLKPAIESGLFKMGGAILDEVPADDEPFSLKFCGSTIVIMAENKEEIKAALNKDVYAKKGVWDVENAQMWPLKCAFRHAL</sequence>
<protein>
    <recommendedName>
        <fullName evidence="1">YCII-related domain-containing protein</fullName>
    </recommendedName>
</protein>
<dbReference type="InterPro" id="IPR005545">
    <property type="entry name" value="YCII"/>
</dbReference>
<dbReference type="Proteomes" id="UP001303473">
    <property type="component" value="Unassembled WGS sequence"/>
</dbReference>
<dbReference type="AlphaFoldDB" id="A0AAN6NEH1"/>
<dbReference type="SUPFAM" id="SSF54909">
    <property type="entry name" value="Dimeric alpha+beta barrel"/>
    <property type="match status" value="1"/>
</dbReference>
<dbReference type="Pfam" id="PF03795">
    <property type="entry name" value="YCII"/>
    <property type="match status" value="1"/>
</dbReference>
<proteinExistence type="predicted"/>
<evidence type="ECO:0000313" key="3">
    <source>
        <dbReference type="Proteomes" id="UP001303473"/>
    </source>
</evidence>
<evidence type="ECO:0000259" key="1">
    <source>
        <dbReference type="Pfam" id="PF03795"/>
    </source>
</evidence>
<organism evidence="2 3">
    <name type="scientific">Diplogelasinospora grovesii</name>
    <dbReference type="NCBI Taxonomy" id="303347"/>
    <lineage>
        <taxon>Eukaryota</taxon>
        <taxon>Fungi</taxon>
        <taxon>Dikarya</taxon>
        <taxon>Ascomycota</taxon>
        <taxon>Pezizomycotina</taxon>
        <taxon>Sordariomycetes</taxon>
        <taxon>Sordariomycetidae</taxon>
        <taxon>Sordariales</taxon>
        <taxon>Diplogelasinosporaceae</taxon>
        <taxon>Diplogelasinospora</taxon>
    </lineage>
</organism>
<dbReference type="InterPro" id="IPR011008">
    <property type="entry name" value="Dimeric_a/b-barrel"/>
</dbReference>
<dbReference type="InterPro" id="IPR051807">
    <property type="entry name" value="Sec-metab_biosynth-assoc"/>
</dbReference>
<gene>
    <name evidence="2" type="ORF">QBC46DRAFT_380368</name>
</gene>